<reference evidence="1" key="1">
    <citation type="journal article" date="2015" name="Nature">
        <title>Complex archaea that bridge the gap between prokaryotes and eukaryotes.</title>
        <authorList>
            <person name="Spang A."/>
            <person name="Saw J.H."/>
            <person name="Jorgensen S.L."/>
            <person name="Zaremba-Niedzwiedzka K."/>
            <person name="Martijn J."/>
            <person name="Lind A.E."/>
            <person name="van Eijk R."/>
            <person name="Schleper C."/>
            <person name="Guy L."/>
            <person name="Ettema T.J."/>
        </authorList>
    </citation>
    <scope>NUCLEOTIDE SEQUENCE</scope>
</reference>
<protein>
    <submittedName>
        <fullName evidence="1">Uncharacterized protein</fullName>
    </submittedName>
</protein>
<proteinExistence type="predicted"/>
<evidence type="ECO:0000313" key="1">
    <source>
        <dbReference type="EMBL" id="KKN46447.1"/>
    </source>
</evidence>
<organism evidence="1">
    <name type="scientific">marine sediment metagenome</name>
    <dbReference type="NCBI Taxonomy" id="412755"/>
    <lineage>
        <taxon>unclassified sequences</taxon>
        <taxon>metagenomes</taxon>
        <taxon>ecological metagenomes</taxon>
    </lineage>
</organism>
<accession>A0A0F9RAR6</accession>
<dbReference type="EMBL" id="LAZR01001330">
    <property type="protein sequence ID" value="KKN46447.1"/>
    <property type="molecule type" value="Genomic_DNA"/>
</dbReference>
<comment type="caution">
    <text evidence="1">The sequence shown here is derived from an EMBL/GenBank/DDBJ whole genome shotgun (WGS) entry which is preliminary data.</text>
</comment>
<dbReference type="AlphaFoldDB" id="A0A0F9RAR6"/>
<name>A0A0F9RAR6_9ZZZZ</name>
<gene>
    <name evidence="1" type="ORF">LCGC14_0672870</name>
</gene>
<sequence length="124" mass="14486">MVLSLKKLAPKVRSVEFIVAPTQCYNCAVEMKCPHHRVRAGALIFTHFVDRMFFYAWDMWGRPAAFEVLRLSTMSLTRRDRFARDVYRLIMEETELEDALVSAYAIGLLRVDVVEAWVTRKTKK</sequence>